<keyword evidence="9" id="KW-1185">Reference proteome</keyword>
<evidence type="ECO:0000313" key="8">
    <source>
        <dbReference type="EMBL" id="MCQ8241329.1"/>
    </source>
</evidence>
<dbReference type="PANTHER" id="PTHR43466">
    <property type="entry name" value="2-OXO-4-HYDROXY-4-CARBOXY-5-UREIDOIMIDAZOLINE DECARBOXYLASE-RELATED"/>
    <property type="match status" value="1"/>
</dbReference>
<reference evidence="8 9" key="1">
    <citation type="submission" date="2022-06" db="EMBL/GenBank/DDBJ databases">
        <title>Rhizosaccharibacter gen. nov. sp. nov. KSS12, endophytic bacteria isolated from sugarcane.</title>
        <authorList>
            <person name="Pitiwittayakul N."/>
        </authorList>
    </citation>
    <scope>NUCLEOTIDE SEQUENCE [LARGE SCALE GENOMIC DNA]</scope>
    <source>
        <strain evidence="8 9">KSS12</strain>
    </source>
</reference>
<evidence type="ECO:0000256" key="1">
    <source>
        <dbReference type="ARBA" id="ARBA00001163"/>
    </source>
</evidence>
<evidence type="ECO:0000256" key="2">
    <source>
        <dbReference type="ARBA" id="ARBA00004754"/>
    </source>
</evidence>
<evidence type="ECO:0000256" key="3">
    <source>
        <dbReference type="ARBA" id="ARBA00012257"/>
    </source>
</evidence>
<evidence type="ECO:0000313" key="9">
    <source>
        <dbReference type="Proteomes" id="UP001524547"/>
    </source>
</evidence>
<evidence type="ECO:0000256" key="4">
    <source>
        <dbReference type="ARBA" id="ARBA00022631"/>
    </source>
</evidence>
<comment type="catalytic activity">
    <reaction evidence="1">
        <text>5-hydroxy-2-oxo-4-ureido-2,5-dihydro-1H-imidazole-5-carboxylate + H(+) = (S)-allantoin + CO2</text>
        <dbReference type="Rhea" id="RHEA:26301"/>
        <dbReference type="ChEBI" id="CHEBI:15378"/>
        <dbReference type="ChEBI" id="CHEBI:15678"/>
        <dbReference type="ChEBI" id="CHEBI:16526"/>
        <dbReference type="ChEBI" id="CHEBI:58639"/>
        <dbReference type="EC" id="4.1.1.97"/>
    </reaction>
</comment>
<keyword evidence="6 8" id="KW-0456">Lyase</keyword>
<dbReference type="PANTHER" id="PTHR43466:SF1">
    <property type="entry name" value="2-OXO-4-HYDROXY-4-CARBOXY-5-UREIDOIMIDAZOLINE DECARBOXYLASE-RELATED"/>
    <property type="match status" value="1"/>
</dbReference>
<dbReference type="Gene3D" id="1.10.3330.10">
    <property type="entry name" value="Oxo-4-hydroxy-4-carboxy-5-ureidoimidazoline decarboxylase"/>
    <property type="match status" value="1"/>
</dbReference>
<dbReference type="EC" id="4.1.1.97" evidence="3"/>
<dbReference type="RefSeq" id="WP_422920072.1">
    <property type="nucleotide sequence ID" value="NZ_JAMZEJ010000006.1"/>
</dbReference>
<evidence type="ECO:0000256" key="6">
    <source>
        <dbReference type="ARBA" id="ARBA00023239"/>
    </source>
</evidence>
<dbReference type="InterPro" id="IPR017580">
    <property type="entry name" value="OHCU_decarboxylase-1"/>
</dbReference>
<dbReference type="SUPFAM" id="SSF158694">
    <property type="entry name" value="UraD-Like"/>
    <property type="match status" value="1"/>
</dbReference>
<comment type="caution">
    <text evidence="8">The sequence shown here is derived from an EMBL/GenBank/DDBJ whole genome shotgun (WGS) entry which is preliminary data.</text>
</comment>
<dbReference type="InterPro" id="IPR018020">
    <property type="entry name" value="OHCU_decarboxylase"/>
</dbReference>
<protein>
    <recommendedName>
        <fullName evidence="3">2-oxo-4-hydroxy-4-carboxy-5-ureidoimidazoline decarboxylase</fullName>
        <ecNumber evidence="3">4.1.1.97</ecNumber>
    </recommendedName>
</protein>
<dbReference type="GO" id="GO:0051997">
    <property type="term" value="F:2-oxo-4-hydroxy-4-carboxy-5-ureidoimidazoline decarboxylase activity"/>
    <property type="evidence" value="ECO:0007669"/>
    <property type="project" value="UniProtKB-EC"/>
</dbReference>
<gene>
    <name evidence="8" type="primary">uraD</name>
    <name evidence="8" type="ORF">NFI88_10810</name>
</gene>
<evidence type="ECO:0000256" key="5">
    <source>
        <dbReference type="ARBA" id="ARBA00022793"/>
    </source>
</evidence>
<keyword evidence="5" id="KW-0210">Decarboxylase</keyword>
<name>A0ABT1VYB5_9PROT</name>
<accession>A0ABT1VYB5</accession>
<keyword evidence="4" id="KW-0659">Purine metabolism</keyword>
<comment type="pathway">
    <text evidence="2">Purine metabolism; urate degradation; (S)-allantoin from urate: step 3/3.</text>
</comment>
<dbReference type="InterPro" id="IPR036778">
    <property type="entry name" value="OHCU_decarboxylase_sf"/>
</dbReference>
<proteinExistence type="predicted"/>
<organism evidence="8 9">
    <name type="scientific">Rhizosaccharibacter radicis</name>
    <dbReference type="NCBI Taxonomy" id="2782605"/>
    <lineage>
        <taxon>Bacteria</taxon>
        <taxon>Pseudomonadati</taxon>
        <taxon>Pseudomonadota</taxon>
        <taxon>Alphaproteobacteria</taxon>
        <taxon>Acetobacterales</taxon>
        <taxon>Acetobacteraceae</taxon>
        <taxon>Rhizosaccharibacter</taxon>
    </lineage>
</organism>
<dbReference type="EMBL" id="JAMZEJ010000006">
    <property type="protein sequence ID" value="MCQ8241329.1"/>
    <property type="molecule type" value="Genomic_DNA"/>
</dbReference>
<dbReference type="NCBIfam" id="TIGR03164">
    <property type="entry name" value="UHCUDC"/>
    <property type="match status" value="1"/>
</dbReference>
<evidence type="ECO:0000259" key="7">
    <source>
        <dbReference type="Pfam" id="PF09349"/>
    </source>
</evidence>
<feature type="domain" description="Oxo-4-hydroxy-4-carboxy-5-ureidoimidazoline decarboxylase" evidence="7">
    <location>
        <begin position="11"/>
        <end position="165"/>
    </location>
</feature>
<dbReference type="Pfam" id="PF09349">
    <property type="entry name" value="OHCU_decarbox"/>
    <property type="match status" value="1"/>
</dbReference>
<sequence>MSDPLISFLAQADKAGFISRLGALYEHSPWIAAEAWSRRPFADRDALRAALRAVVDEANEARQLQLIRAHPDLAGKLARAGTLEAHSTREQQGLGLDRLDDAEYRRFDSLNTAYRERFGFPFIVAVRAHTRDSVLAAFESRLRNTPDQERRAALREIHQIAAFRLSDLS</sequence>
<dbReference type="Proteomes" id="UP001524547">
    <property type="component" value="Unassembled WGS sequence"/>
</dbReference>